<protein>
    <recommendedName>
        <fullName evidence="1">F5/8 type C domain-containing protein</fullName>
    </recommendedName>
</protein>
<feature type="domain" description="F5/8 type C" evidence="1">
    <location>
        <begin position="30"/>
        <end position="173"/>
    </location>
</feature>
<accession>A0A250ILP2</accession>
<dbReference type="InterPro" id="IPR008979">
    <property type="entry name" value="Galactose-bd-like_sf"/>
</dbReference>
<dbReference type="EMBL" id="CP022163">
    <property type="protein sequence ID" value="ATB31866.1"/>
    <property type="molecule type" value="Genomic_DNA"/>
</dbReference>
<dbReference type="Pfam" id="PF00754">
    <property type="entry name" value="F5_F8_type_C"/>
    <property type="match status" value="1"/>
</dbReference>
<dbReference type="InterPro" id="IPR025975">
    <property type="entry name" value="Polysacc_lyase"/>
</dbReference>
<keyword evidence="3" id="KW-1185">Reference proteome</keyword>
<dbReference type="Gene3D" id="2.60.120.200">
    <property type="match status" value="1"/>
</dbReference>
<evidence type="ECO:0000313" key="2">
    <source>
        <dbReference type="EMBL" id="ATB31866.1"/>
    </source>
</evidence>
<organism evidence="2 3">
    <name type="scientific">Melittangium boletus DSM 14713</name>
    <dbReference type="NCBI Taxonomy" id="1294270"/>
    <lineage>
        <taxon>Bacteria</taxon>
        <taxon>Pseudomonadati</taxon>
        <taxon>Myxococcota</taxon>
        <taxon>Myxococcia</taxon>
        <taxon>Myxococcales</taxon>
        <taxon>Cystobacterineae</taxon>
        <taxon>Archangiaceae</taxon>
        <taxon>Melittangium</taxon>
    </lineage>
</organism>
<reference evidence="2 3" key="1">
    <citation type="submission" date="2017-06" db="EMBL/GenBank/DDBJ databases">
        <authorList>
            <person name="Kim H.J."/>
            <person name="Triplett B.A."/>
        </authorList>
    </citation>
    <scope>NUCLEOTIDE SEQUENCE [LARGE SCALE GENOMIC DNA]</scope>
    <source>
        <strain evidence="2 3">DSM 14713</strain>
    </source>
</reference>
<dbReference type="Proteomes" id="UP000217289">
    <property type="component" value="Chromosome"/>
</dbReference>
<dbReference type="PROSITE" id="PS50022">
    <property type="entry name" value="FA58C_3"/>
    <property type="match status" value="1"/>
</dbReference>
<dbReference type="KEGG" id="mbd:MEBOL_005335"/>
<dbReference type="RefSeq" id="WP_095980139.1">
    <property type="nucleotide sequence ID" value="NZ_CP022163.1"/>
</dbReference>
<evidence type="ECO:0000313" key="3">
    <source>
        <dbReference type="Proteomes" id="UP000217289"/>
    </source>
</evidence>
<name>A0A250ILP2_9BACT</name>
<proteinExistence type="predicted"/>
<dbReference type="SUPFAM" id="SSF49785">
    <property type="entry name" value="Galactose-binding domain-like"/>
    <property type="match status" value="1"/>
</dbReference>
<dbReference type="PROSITE" id="PS51257">
    <property type="entry name" value="PROKAR_LIPOPROTEIN"/>
    <property type="match status" value="1"/>
</dbReference>
<dbReference type="Gene3D" id="2.60.120.260">
    <property type="entry name" value="Galactose-binding domain-like"/>
    <property type="match status" value="1"/>
</dbReference>
<sequence>MKKTLLLVETVFALAGVVACGGPEQLDADESTQTLGVTADALSTQNCSPLSATSVIASGNDGNGPQNTLDDQLGTRWSNLGKGSWIDYDLGSARTVSGAAIAWHQGNQRTNNFAVSVSTDGMVYTPVYTGTSSGTTTVAETVSFAARTARRLRITFQGNSQNDWASIAEARACGVAAEAGSGSGVVWRGDFETGSRSQWSSTQMVNADRLQVVSSPTRQGSYAIKVTVRQGDNPISASGNRNELVRMTNEKEGDEYYYKWSTMFASDFPSAKTWQLFTQWHHSGSNGSPPVEFYVNGETIYLRMRGSTVVWQTPLVRGQWLDFVFHVKWSAKSNVGFVELYYRGNLVLPKLYGATMYSGQTNYLKVGLYRNSTIAPVGVVYHDGWVQGRSLQDVQ</sequence>
<dbReference type="AlphaFoldDB" id="A0A250ILP2"/>
<dbReference type="OrthoDB" id="5490819at2"/>
<dbReference type="Pfam" id="PF14099">
    <property type="entry name" value="Polysacc_lyase"/>
    <property type="match status" value="1"/>
</dbReference>
<gene>
    <name evidence="2" type="ORF">MEBOL_005335</name>
</gene>
<evidence type="ECO:0000259" key="1">
    <source>
        <dbReference type="PROSITE" id="PS50022"/>
    </source>
</evidence>
<dbReference type="InterPro" id="IPR000421">
    <property type="entry name" value="FA58C"/>
</dbReference>